<dbReference type="AlphaFoldDB" id="A0A5J5GM31"/>
<keyword evidence="3" id="KW-0378">Hydrolase</keyword>
<sequence>MTEYIFEPEPPAALPVLRIGALYAVRRIFCIGRNYAAHAAEMGNRVTEAPWFFTKSVKALARSGAVLAYPKGTADYHHEVELVAALGEGGAVWGWATGLDMTRRDLQAQAKEGRLPWDAAKDVEGGAVIGPLTPATDWAPAEQEITLEVGGERRQRGRVSEMIHPVDRCLAHLAGLYDLGPGDLVMTGTPSGVGAVGPGDRLLGRIEGLAPVELELRA</sequence>
<dbReference type="InterPro" id="IPR036663">
    <property type="entry name" value="Fumarylacetoacetase_C_sf"/>
</dbReference>
<evidence type="ECO:0000313" key="3">
    <source>
        <dbReference type="EMBL" id="KAA9009351.1"/>
    </source>
</evidence>
<dbReference type="SUPFAM" id="SSF56529">
    <property type="entry name" value="FAH"/>
    <property type="match status" value="1"/>
</dbReference>
<dbReference type="GO" id="GO:0046872">
    <property type="term" value="F:metal ion binding"/>
    <property type="evidence" value="ECO:0007669"/>
    <property type="project" value="UniProtKB-KW"/>
</dbReference>
<dbReference type="InterPro" id="IPR011234">
    <property type="entry name" value="Fumarylacetoacetase-like_C"/>
</dbReference>
<dbReference type="EMBL" id="VYQE01000002">
    <property type="protein sequence ID" value="KAA9009351.1"/>
    <property type="molecule type" value="Genomic_DNA"/>
</dbReference>
<keyword evidence="1" id="KW-0479">Metal-binding</keyword>
<dbReference type="Pfam" id="PF01557">
    <property type="entry name" value="FAA_hydrolase"/>
    <property type="match status" value="1"/>
</dbReference>
<dbReference type="RefSeq" id="WP_150444884.1">
    <property type="nucleotide sequence ID" value="NZ_VYQE01000002.1"/>
</dbReference>
<organism evidence="3 4">
    <name type="scientific">Histidinibacterium aquaticum</name>
    <dbReference type="NCBI Taxonomy" id="2613962"/>
    <lineage>
        <taxon>Bacteria</taxon>
        <taxon>Pseudomonadati</taxon>
        <taxon>Pseudomonadota</taxon>
        <taxon>Alphaproteobacteria</taxon>
        <taxon>Rhodobacterales</taxon>
        <taxon>Paracoccaceae</taxon>
        <taxon>Histidinibacterium</taxon>
    </lineage>
</organism>
<dbReference type="GO" id="GO:0018773">
    <property type="term" value="F:acetylpyruvate hydrolase activity"/>
    <property type="evidence" value="ECO:0007669"/>
    <property type="project" value="TreeGrafter"/>
</dbReference>
<feature type="domain" description="Fumarylacetoacetase-like C-terminal" evidence="2">
    <location>
        <begin position="28"/>
        <end position="213"/>
    </location>
</feature>
<dbReference type="Gene3D" id="3.90.850.10">
    <property type="entry name" value="Fumarylacetoacetase-like, C-terminal domain"/>
    <property type="match status" value="1"/>
</dbReference>
<dbReference type="Proteomes" id="UP000326554">
    <property type="component" value="Unassembled WGS sequence"/>
</dbReference>
<accession>A0A5J5GM31</accession>
<dbReference type="PANTHER" id="PTHR11820">
    <property type="entry name" value="ACYLPYRUVASE"/>
    <property type="match status" value="1"/>
</dbReference>
<keyword evidence="4" id="KW-1185">Reference proteome</keyword>
<evidence type="ECO:0000259" key="2">
    <source>
        <dbReference type="Pfam" id="PF01557"/>
    </source>
</evidence>
<evidence type="ECO:0000256" key="1">
    <source>
        <dbReference type="ARBA" id="ARBA00022723"/>
    </source>
</evidence>
<gene>
    <name evidence="3" type="ORF">F3S47_08890</name>
</gene>
<evidence type="ECO:0000313" key="4">
    <source>
        <dbReference type="Proteomes" id="UP000326554"/>
    </source>
</evidence>
<protein>
    <submittedName>
        <fullName evidence="3">Fumarylacetoacetate hydrolase family protein</fullName>
    </submittedName>
</protein>
<dbReference type="PANTHER" id="PTHR11820:SF90">
    <property type="entry name" value="FLUTATHIONE S-TRANSFERASE"/>
    <property type="match status" value="1"/>
</dbReference>
<reference evidence="3 4" key="1">
    <citation type="submission" date="2019-09" db="EMBL/GenBank/DDBJ databases">
        <authorList>
            <person name="Park J.-S."/>
            <person name="Choi H.-J."/>
        </authorList>
    </citation>
    <scope>NUCLEOTIDE SEQUENCE [LARGE SCALE GENOMIC DNA]</scope>
    <source>
        <strain evidence="3 4">176SS1-4</strain>
    </source>
</reference>
<name>A0A5J5GM31_9RHOB</name>
<comment type="caution">
    <text evidence="3">The sequence shown here is derived from an EMBL/GenBank/DDBJ whole genome shotgun (WGS) entry which is preliminary data.</text>
</comment>
<proteinExistence type="predicted"/>